<keyword evidence="1" id="KW-0472">Membrane</keyword>
<dbReference type="InterPro" id="IPR039672">
    <property type="entry name" value="MFS_2"/>
</dbReference>
<evidence type="ECO:0000313" key="2">
    <source>
        <dbReference type="EMBL" id="PLA53494.1"/>
    </source>
</evidence>
<dbReference type="PANTHER" id="PTHR11328">
    <property type="entry name" value="MAJOR FACILITATOR SUPERFAMILY DOMAIN-CONTAINING PROTEIN"/>
    <property type="match status" value="1"/>
</dbReference>
<feature type="transmembrane region" description="Helical" evidence="1">
    <location>
        <begin position="274"/>
        <end position="294"/>
    </location>
</feature>
<feature type="transmembrane region" description="Helical" evidence="1">
    <location>
        <begin position="54"/>
        <end position="76"/>
    </location>
</feature>
<dbReference type="InterPro" id="IPR036259">
    <property type="entry name" value="MFS_trans_sf"/>
</dbReference>
<feature type="transmembrane region" description="Helical" evidence="1">
    <location>
        <begin position="378"/>
        <end position="396"/>
    </location>
</feature>
<dbReference type="GO" id="GO:0005886">
    <property type="term" value="C:plasma membrane"/>
    <property type="evidence" value="ECO:0007669"/>
    <property type="project" value="TreeGrafter"/>
</dbReference>
<dbReference type="Proteomes" id="UP000235073">
    <property type="component" value="Unassembled WGS sequence"/>
</dbReference>
<keyword evidence="1" id="KW-0812">Transmembrane</keyword>
<feature type="transmembrane region" description="Helical" evidence="1">
    <location>
        <begin position="120"/>
        <end position="145"/>
    </location>
</feature>
<dbReference type="EMBL" id="PKIB01000007">
    <property type="protein sequence ID" value="PLA53494.1"/>
    <property type="molecule type" value="Genomic_DNA"/>
</dbReference>
<dbReference type="CDD" id="cd17332">
    <property type="entry name" value="MFS_MelB_like"/>
    <property type="match status" value="1"/>
</dbReference>
<feature type="transmembrane region" description="Helical" evidence="1">
    <location>
        <begin position="21"/>
        <end position="42"/>
    </location>
</feature>
<accession>A0A2I1YF46</accession>
<reference evidence="2 3" key="1">
    <citation type="submission" date="2017-12" db="EMBL/GenBank/DDBJ databases">
        <title>Phylogenetic diversity of female urinary microbiome.</title>
        <authorList>
            <person name="Thomas-White K."/>
            <person name="Wolfe A.J."/>
        </authorList>
    </citation>
    <scope>NUCLEOTIDE SEQUENCE [LARGE SCALE GENOMIC DNA]</scope>
    <source>
        <strain evidence="2 3">UMB0733</strain>
    </source>
</reference>
<gene>
    <name evidence="2" type="ORF">CYK21_08030</name>
</gene>
<dbReference type="GO" id="GO:0006814">
    <property type="term" value="P:sodium ion transport"/>
    <property type="evidence" value="ECO:0007669"/>
    <property type="project" value="InterPro"/>
</dbReference>
<feature type="transmembrane region" description="Helical" evidence="1">
    <location>
        <begin position="189"/>
        <end position="211"/>
    </location>
</feature>
<name>A0A2I1YF46_STRMC</name>
<dbReference type="RefSeq" id="WP_003066407.1">
    <property type="nucleotide sequence ID" value="NZ_PKIB01000007.1"/>
</dbReference>
<dbReference type="SUPFAM" id="SSF103473">
    <property type="entry name" value="MFS general substrate transporter"/>
    <property type="match status" value="1"/>
</dbReference>
<dbReference type="PANTHER" id="PTHR11328:SF24">
    <property type="entry name" value="MAJOR FACILITATOR SUPERFAMILY (MFS) PROFILE DOMAIN-CONTAINING PROTEIN"/>
    <property type="match status" value="1"/>
</dbReference>
<dbReference type="GO" id="GO:0008643">
    <property type="term" value="P:carbohydrate transport"/>
    <property type="evidence" value="ECO:0007669"/>
    <property type="project" value="InterPro"/>
</dbReference>
<keyword evidence="1" id="KW-1133">Transmembrane helix</keyword>
<protein>
    <submittedName>
        <fullName evidence="2">MFS transporter</fullName>
    </submittedName>
</protein>
<feature type="transmembrane region" description="Helical" evidence="1">
    <location>
        <begin position="325"/>
        <end position="346"/>
    </location>
</feature>
<proteinExistence type="predicted"/>
<dbReference type="NCBIfam" id="TIGR00792">
    <property type="entry name" value="gph"/>
    <property type="match status" value="1"/>
</dbReference>
<feature type="transmembrane region" description="Helical" evidence="1">
    <location>
        <begin position="408"/>
        <end position="433"/>
    </location>
</feature>
<evidence type="ECO:0000313" key="3">
    <source>
        <dbReference type="Proteomes" id="UP000235073"/>
    </source>
</evidence>
<dbReference type="AlphaFoldDB" id="A0A2I1YF46"/>
<dbReference type="GO" id="GO:0015293">
    <property type="term" value="F:symporter activity"/>
    <property type="evidence" value="ECO:0007669"/>
    <property type="project" value="InterPro"/>
</dbReference>
<dbReference type="Gene3D" id="1.20.1250.20">
    <property type="entry name" value="MFS general substrate transporter like domains"/>
    <property type="match status" value="2"/>
</dbReference>
<organism evidence="2 3">
    <name type="scientific">Streptococcus macedonicus</name>
    <name type="common">Streptococcus gallolyticus macedonicus</name>
    <dbReference type="NCBI Taxonomy" id="59310"/>
    <lineage>
        <taxon>Bacteria</taxon>
        <taxon>Bacillati</taxon>
        <taxon>Bacillota</taxon>
        <taxon>Bacilli</taxon>
        <taxon>Lactobacillales</taxon>
        <taxon>Streptococcaceae</taxon>
        <taxon>Streptococcus</taxon>
    </lineage>
</organism>
<feature type="transmembrane region" description="Helical" evidence="1">
    <location>
        <begin position="301"/>
        <end position="319"/>
    </location>
</feature>
<comment type="caution">
    <text evidence="2">The sequence shown here is derived from an EMBL/GenBank/DDBJ whole genome shotgun (WGS) entry which is preliminary data.</text>
</comment>
<sequence length="453" mass="50135">METATCKTSKVFLWRQRVGYGAADFACNLVWQMISLYLLYYYTDIAGLSGFQIATMFVICRIIDGITDLLIGYAIDKTQTKFGKSRPYFLWGAIPFSVFAYLAFSVPLGFSVTHKLIYCYVTYIGLSFMYTVVNIPMASILPALADDAQERTNLATIRQFFGFLGATVVSSLGLKLVDSFGQGDQALGFRYVMLLFGVISTLIFFFTFFSVRENEVKVNKKISFGASIRALWQNKPWKIFALNILFMFGAYYLQSGALVYYFTSVVGDKKLSVVVATITSIVPVLSNLTVPFLSKLTIKRNLFMISSLIQVLGILLILFSEKNNIGIITGAIISGIGMGIKMSIYFSMQADPVDYGIWKTGIDTAGSLSAINGFIGKVAQAVAGGLSGILIAIGGYQGGSMTQTDSALFVISSMYLYIPMIMILISMLIMSFYKLDYLHPQIQKELSERKIVL</sequence>
<dbReference type="GeneID" id="64019624"/>
<feature type="transmembrane region" description="Helical" evidence="1">
    <location>
        <begin position="88"/>
        <end position="108"/>
    </location>
</feature>
<dbReference type="Pfam" id="PF13347">
    <property type="entry name" value="MFS_2"/>
    <property type="match status" value="1"/>
</dbReference>
<evidence type="ECO:0000256" key="1">
    <source>
        <dbReference type="SAM" id="Phobius"/>
    </source>
</evidence>
<feature type="transmembrane region" description="Helical" evidence="1">
    <location>
        <begin position="239"/>
        <end position="262"/>
    </location>
</feature>
<feature type="transmembrane region" description="Helical" evidence="1">
    <location>
        <begin position="157"/>
        <end position="177"/>
    </location>
</feature>
<dbReference type="InterPro" id="IPR001927">
    <property type="entry name" value="Na/Gal_symport"/>
</dbReference>